<feature type="domain" description="hAT-like transposase RNase-H fold" evidence="3">
    <location>
        <begin position="211"/>
        <end position="282"/>
    </location>
</feature>
<evidence type="ECO:0000259" key="3">
    <source>
        <dbReference type="Pfam" id="PF14372"/>
    </source>
</evidence>
<dbReference type="RefSeq" id="XP_056698154.1">
    <property type="nucleotide sequence ID" value="XM_056842176.1"/>
</dbReference>
<reference evidence="5" key="2">
    <citation type="submission" date="2025-08" db="UniProtKB">
        <authorList>
            <consortium name="RefSeq"/>
        </authorList>
    </citation>
    <scope>IDENTIFICATION</scope>
    <source>
        <tissue evidence="5">Leaf</tissue>
    </source>
</reference>
<dbReference type="Pfam" id="PF14372">
    <property type="entry name" value="hAT-like_RNase-H"/>
    <property type="match status" value="1"/>
</dbReference>
<keyword evidence="1" id="KW-0238">DNA-binding</keyword>
<dbReference type="GeneID" id="110794920"/>
<dbReference type="Proteomes" id="UP000813463">
    <property type="component" value="Chromosome 4"/>
</dbReference>
<evidence type="ECO:0000256" key="1">
    <source>
        <dbReference type="ARBA" id="ARBA00023125"/>
    </source>
</evidence>
<keyword evidence="4" id="KW-1185">Reference proteome</keyword>
<accession>A0ABM3RRA7</accession>
<dbReference type="InterPro" id="IPR012337">
    <property type="entry name" value="RNaseH-like_sf"/>
</dbReference>
<evidence type="ECO:0000313" key="5">
    <source>
        <dbReference type="RefSeq" id="XP_056698154.1"/>
    </source>
</evidence>
<protein>
    <submittedName>
        <fullName evidence="5">Zinc finger BED domain-containing protein RICESLEEPER 2</fullName>
    </submittedName>
</protein>
<gene>
    <name evidence="5" type="primary">LOC110794920</name>
</gene>
<feature type="region of interest" description="Disordered" evidence="2">
    <location>
        <begin position="14"/>
        <end position="36"/>
    </location>
</feature>
<name>A0ABM3RRA7_SPIOL</name>
<dbReference type="PANTHER" id="PTHR46481:SF8">
    <property type="entry name" value="ZINC FINGER BED DOMAIN-CONTAINING PROTEIN RICESLEEPER 1-LIKE"/>
    <property type="match status" value="1"/>
</dbReference>
<evidence type="ECO:0000313" key="4">
    <source>
        <dbReference type="Proteomes" id="UP000813463"/>
    </source>
</evidence>
<evidence type="ECO:0000256" key="2">
    <source>
        <dbReference type="SAM" id="MobiDB-lite"/>
    </source>
</evidence>
<organism evidence="4 5">
    <name type="scientific">Spinacia oleracea</name>
    <name type="common">Spinach</name>
    <dbReference type="NCBI Taxonomy" id="3562"/>
    <lineage>
        <taxon>Eukaryota</taxon>
        <taxon>Viridiplantae</taxon>
        <taxon>Streptophyta</taxon>
        <taxon>Embryophyta</taxon>
        <taxon>Tracheophyta</taxon>
        <taxon>Spermatophyta</taxon>
        <taxon>Magnoliopsida</taxon>
        <taxon>eudicotyledons</taxon>
        <taxon>Gunneridae</taxon>
        <taxon>Pentapetalae</taxon>
        <taxon>Caryophyllales</taxon>
        <taxon>Chenopodiaceae</taxon>
        <taxon>Chenopodioideae</taxon>
        <taxon>Anserineae</taxon>
        <taxon>Spinacia</taxon>
    </lineage>
</organism>
<dbReference type="SUPFAM" id="SSF53098">
    <property type="entry name" value="Ribonuclease H-like"/>
    <property type="match status" value="1"/>
</dbReference>
<proteinExistence type="predicted"/>
<sequence>MAACVNNIGVDGSNHLEVDSNSSTHVEEESDEPDEPEILECKKAPFNLDKKQTILDFECRTMVNTDGTLETEWSLKRVLTVTVDNSSSNDLAIKYLEKIFNLRDGAAMTYVRSSPSRIQKFKAFAEEENITSKALVCLDVDTRWNSTYLILRSALVFKKTFKNMKTKSTPYVREILRKPLGVGAQADLDFDIIEGFLPFLAIFHEDTLKLSGSRYVTGNMFVEGIYEIGFTISDYLSDPNEKIRRMAEKIKLKFDKYWSNVGKIKVLMFIALILDPRNKLLFAGMQELVSEQPTILIDETIEEPSNITDFTMNEILE</sequence>
<dbReference type="InterPro" id="IPR052035">
    <property type="entry name" value="ZnF_BED_domain_contain"/>
</dbReference>
<dbReference type="PANTHER" id="PTHR46481">
    <property type="entry name" value="ZINC FINGER BED DOMAIN-CONTAINING PROTEIN 4"/>
    <property type="match status" value="1"/>
</dbReference>
<reference evidence="4" key="1">
    <citation type="journal article" date="2021" name="Nat. Commun.">
        <title>Genomic analyses provide insights into spinach domestication and the genetic basis of agronomic traits.</title>
        <authorList>
            <person name="Cai X."/>
            <person name="Sun X."/>
            <person name="Xu C."/>
            <person name="Sun H."/>
            <person name="Wang X."/>
            <person name="Ge C."/>
            <person name="Zhang Z."/>
            <person name="Wang Q."/>
            <person name="Fei Z."/>
            <person name="Jiao C."/>
            <person name="Wang Q."/>
        </authorList>
    </citation>
    <scope>NUCLEOTIDE SEQUENCE [LARGE SCALE GENOMIC DNA]</scope>
    <source>
        <strain evidence="4">cv. Varoflay</strain>
    </source>
</reference>
<dbReference type="InterPro" id="IPR025525">
    <property type="entry name" value="hAT-like_transposase_RNase-H"/>
</dbReference>